<evidence type="ECO:0000256" key="5">
    <source>
        <dbReference type="ARBA" id="ARBA00022737"/>
    </source>
</evidence>
<comment type="catalytic activity">
    <reaction evidence="1">
        <text>[E2 ubiquitin-conjugating enzyme]-S-ubiquitinyl-L-cysteine + [acceptor protein]-L-lysine = [E2 ubiquitin-conjugating enzyme]-L-cysteine + [acceptor protein]-N(6)-ubiquitinyl-L-lysine.</text>
        <dbReference type="EC" id="2.3.2.31"/>
    </reaction>
</comment>
<dbReference type="PANTHER" id="PTHR11685">
    <property type="entry name" value="RBR FAMILY RING FINGER AND IBR DOMAIN-CONTAINING"/>
    <property type="match status" value="1"/>
</dbReference>
<feature type="domain" description="RING-type" evidence="10">
    <location>
        <begin position="172"/>
        <end position="361"/>
    </location>
</feature>
<dbReference type="Gene3D" id="1.20.120.1750">
    <property type="match status" value="1"/>
</dbReference>
<dbReference type="InterPro" id="IPR031127">
    <property type="entry name" value="E3_UB_ligase_RBR"/>
</dbReference>
<dbReference type="Pfam" id="PF01485">
    <property type="entry name" value="IBR"/>
    <property type="match status" value="2"/>
</dbReference>
<evidence type="ECO:0000256" key="6">
    <source>
        <dbReference type="ARBA" id="ARBA00022771"/>
    </source>
</evidence>
<keyword evidence="8" id="KW-0862">Zinc</keyword>
<dbReference type="EMBL" id="JAUKUD010000006">
    <property type="protein sequence ID" value="KAK0740464.1"/>
    <property type="molecule type" value="Genomic_DNA"/>
</dbReference>
<protein>
    <recommendedName>
        <fullName evidence="2">RBR-type E3 ubiquitin transferase</fullName>
        <ecNumber evidence="2">2.3.2.31</ecNumber>
    </recommendedName>
</protein>
<dbReference type="GO" id="GO:0008270">
    <property type="term" value="F:zinc ion binding"/>
    <property type="evidence" value="ECO:0007669"/>
    <property type="project" value="UniProtKB-KW"/>
</dbReference>
<accession>A0AA40EJI5</accession>
<evidence type="ECO:0000256" key="1">
    <source>
        <dbReference type="ARBA" id="ARBA00001798"/>
    </source>
</evidence>
<sequence length="448" mass="50206">MDMSSLDHETLRLIIQAWLEDIQELSQSNDPKGKGREGGPEANLNVLLETYREELAAAEQLLKDQSMCKSMSLAAIRDGEAIQAAMAVDDQIARDHQLAMELSGHPMPSASPILPRDSNLDAPHQDLDDETLERLKQLFVSEKDLDDKTPQQAESSAWAASRPAQRPKAAPTTRACLACADQFPTCDITKSPCSHDYCRGCVRNLFTLALTDETLFPPKCCGQPISIDSVRAILTPELRGQFAAKKIEFETPNRTYCHRPTCSAFIPLQFIKGDIARCVQCRAATCAICKAASHLGTDCPDDPSTQAVLELAQQEGWQRCSTCKAFVELQTGCNHITCRCGGQFCYTCGARWKTCSCAQWDEERLVDRAQAIVNRDANAMNLPAVQRRNLIERERRNLVENHVCDHRQWKGRGGVHECEECNNTLPLFIYECRQCRILACRRCRFNRL</sequence>
<keyword evidence="6" id="KW-0863">Zinc-finger</keyword>
<dbReference type="AlphaFoldDB" id="A0AA40EJI5"/>
<evidence type="ECO:0000256" key="4">
    <source>
        <dbReference type="ARBA" id="ARBA00022723"/>
    </source>
</evidence>
<dbReference type="SUPFAM" id="SSF57850">
    <property type="entry name" value="RING/U-box"/>
    <property type="match status" value="2"/>
</dbReference>
<keyword evidence="12" id="KW-1185">Reference proteome</keyword>
<dbReference type="GO" id="GO:0016567">
    <property type="term" value="P:protein ubiquitination"/>
    <property type="evidence" value="ECO:0007669"/>
    <property type="project" value="InterPro"/>
</dbReference>
<name>A0AA40EJI5_9PEZI</name>
<dbReference type="CDD" id="cd20335">
    <property type="entry name" value="BRcat_RBR"/>
    <property type="match status" value="1"/>
</dbReference>
<dbReference type="PROSITE" id="PS00518">
    <property type="entry name" value="ZF_RING_1"/>
    <property type="match status" value="1"/>
</dbReference>
<reference evidence="11" key="1">
    <citation type="submission" date="2023-06" db="EMBL/GenBank/DDBJ databases">
        <title>Genome-scale phylogeny and comparative genomics of the fungal order Sordariales.</title>
        <authorList>
            <consortium name="Lawrence Berkeley National Laboratory"/>
            <person name="Hensen N."/>
            <person name="Bonometti L."/>
            <person name="Westerberg I."/>
            <person name="Brannstrom I.O."/>
            <person name="Guillou S."/>
            <person name="Cros-Aarteil S."/>
            <person name="Calhoun S."/>
            <person name="Haridas S."/>
            <person name="Kuo A."/>
            <person name="Mondo S."/>
            <person name="Pangilinan J."/>
            <person name="Riley R."/>
            <person name="LaButti K."/>
            <person name="Andreopoulos B."/>
            <person name="Lipzen A."/>
            <person name="Chen C."/>
            <person name="Yanf M."/>
            <person name="Daum C."/>
            <person name="Ng V."/>
            <person name="Clum A."/>
            <person name="Steindorff A."/>
            <person name="Ohm R."/>
            <person name="Martin F."/>
            <person name="Silar P."/>
            <person name="Natvig D."/>
            <person name="Lalanne C."/>
            <person name="Gautier V."/>
            <person name="Ament-velasquez S.L."/>
            <person name="Kruys A."/>
            <person name="Hutchinson M.I."/>
            <person name="Powell A.J."/>
            <person name="Barry K."/>
            <person name="Miller A.N."/>
            <person name="Grigoriev I.V."/>
            <person name="Debuchy R."/>
            <person name="Gladieux P."/>
            <person name="Thoren M.H."/>
            <person name="Johannesson H."/>
        </authorList>
    </citation>
    <scope>NUCLEOTIDE SEQUENCE</scope>
    <source>
        <strain evidence="11">SMH3187-1</strain>
    </source>
</reference>
<dbReference type="InterPro" id="IPR013083">
    <property type="entry name" value="Znf_RING/FYVE/PHD"/>
</dbReference>
<dbReference type="InterPro" id="IPR017907">
    <property type="entry name" value="Znf_RING_CS"/>
</dbReference>
<dbReference type="Gene3D" id="3.30.40.10">
    <property type="entry name" value="Zinc/RING finger domain, C3HC4 (zinc finger)"/>
    <property type="match status" value="1"/>
</dbReference>
<keyword evidence="7" id="KW-0833">Ubl conjugation pathway</keyword>
<dbReference type="GO" id="GO:0061630">
    <property type="term" value="F:ubiquitin protein ligase activity"/>
    <property type="evidence" value="ECO:0007669"/>
    <property type="project" value="UniProtKB-EC"/>
</dbReference>
<keyword evidence="4" id="KW-0479">Metal-binding</keyword>
<dbReference type="CDD" id="cd22584">
    <property type="entry name" value="Rcat_RBR_unk"/>
    <property type="match status" value="1"/>
</dbReference>
<proteinExistence type="predicted"/>
<comment type="caution">
    <text evidence="11">The sequence shown here is derived from an EMBL/GenBank/DDBJ whole genome shotgun (WGS) entry which is preliminary data.</text>
</comment>
<keyword evidence="3" id="KW-0808">Transferase</keyword>
<organism evidence="11 12">
    <name type="scientific">Schizothecium vesticola</name>
    <dbReference type="NCBI Taxonomy" id="314040"/>
    <lineage>
        <taxon>Eukaryota</taxon>
        <taxon>Fungi</taxon>
        <taxon>Dikarya</taxon>
        <taxon>Ascomycota</taxon>
        <taxon>Pezizomycotina</taxon>
        <taxon>Sordariomycetes</taxon>
        <taxon>Sordariomycetidae</taxon>
        <taxon>Sordariales</taxon>
        <taxon>Schizotheciaceae</taxon>
        <taxon>Schizothecium</taxon>
    </lineage>
</organism>
<feature type="region of interest" description="Disordered" evidence="9">
    <location>
        <begin position="141"/>
        <end position="166"/>
    </location>
</feature>
<keyword evidence="5" id="KW-0677">Repeat</keyword>
<evidence type="ECO:0000313" key="11">
    <source>
        <dbReference type="EMBL" id="KAK0740464.1"/>
    </source>
</evidence>
<evidence type="ECO:0000256" key="9">
    <source>
        <dbReference type="SAM" id="MobiDB-lite"/>
    </source>
</evidence>
<evidence type="ECO:0000256" key="2">
    <source>
        <dbReference type="ARBA" id="ARBA00012251"/>
    </source>
</evidence>
<dbReference type="Proteomes" id="UP001172155">
    <property type="component" value="Unassembled WGS sequence"/>
</dbReference>
<dbReference type="PROSITE" id="PS51873">
    <property type="entry name" value="TRIAD"/>
    <property type="match status" value="1"/>
</dbReference>
<dbReference type="InterPro" id="IPR044066">
    <property type="entry name" value="TRIAD_supradom"/>
</dbReference>
<evidence type="ECO:0000259" key="10">
    <source>
        <dbReference type="PROSITE" id="PS51873"/>
    </source>
</evidence>
<dbReference type="EC" id="2.3.2.31" evidence="2"/>
<evidence type="ECO:0000313" key="12">
    <source>
        <dbReference type="Proteomes" id="UP001172155"/>
    </source>
</evidence>
<evidence type="ECO:0000256" key="8">
    <source>
        <dbReference type="ARBA" id="ARBA00022833"/>
    </source>
</evidence>
<dbReference type="InterPro" id="IPR002867">
    <property type="entry name" value="IBR_dom"/>
</dbReference>
<evidence type="ECO:0000256" key="3">
    <source>
        <dbReference type="ARBA" id="ARBA00022679"/>
    </source>
</evidence>
<gene>
    <name evidence="11" type="ORF">B0T18DRAFT_332669</name>
</gene>
<evidence type="ECO:0000256" key="7">
    <source>
        <dbReference type="ARBA" id="ARBA00022786"/>
    </source>
</evidence>